<dbReference type="SUPFAM" id="SSF52540">
    <property type="entry name" value="P-loop containing nucleoside triphosphate hydrolases"/>
    <property type="match status" value="1"/>
</dbReference>
<gene>
    <name evidence="2" type="ORF">LC586_36455</name>
</gene>
<evidence type="ECO:0000313" key="2">
    <source>
        <dbReference type="EMBL" id="MCC5604504.1"/>
    </source>
</evidence>
<dbReference type="Proteomes" id="UP001199525">
    <property type="component" value="Unassembled WGS sequence"/>
</dbReference>
<evidence type="ECO:0000313" key="3">
    <source>
        <dbReference type="Proteomes" id="UP001199525"/>
    </source>
</evidence>
<keyword evidence="3" id="KW-1185">Reference proteome</keyword>
<comment type="caution">
    <text evidence="2">The sequence shown here is derived from an EMBL/GenBank/DDBJ whole genome shotgun (WGS) entry which is preliminary data.</text>
</comment>
<dbReference type="Pfam" id="PF05272">
    <property type="entry name" value="VapE-like_dom"/>
    <property type="match status" value="1"/>
</dbReference>
<dbReference type="EMBL" id="JAIVFQ010000131">
    <property type="protein sequence ID" value="MCC5604504.1"/>
    <property type="molecule type" value="Genomic_DNA"/>
</dbReference>
<reference evidence="2 3" key="1">
    <citation type="journal article" date="2021" name="Microorganisms">
        <title>Genome Evolution of Filamentous Cyanobacterium Nostoc Species: From Facultative Symbiosis to Free Living.</title>
        <authorList>
            <person name="Huo D."/>
            <person name="Li H."/>
            <person name="Cai F."/>
            <person name="Guo X."/>
            <person name="Qiao Z."/>
            <person name="Wang W."/>
            <person name="Yu G."/>
            <person name="Li R."/>
        </authorList>
    </citation>
    <scope>NUCLEOTIDE SEQUENCE [LARGE SCALE GENOMIC DNA]</scope>
    <source>
        <strain evidence="2 3">CHAB 5714</strain>
    </source>
</reference>
<proteinExistence type="predicted"/>
<accession>A0ABS8IKV6</accession>
<dbReference type="Gene3D" id="3.30.70.1790">
    <property type="entry name" value="RepB DNA-primase, N-terminal domain"/>
    <property type="match status" value="1"/>
</dbReference>
<dbReference type="InterPro" id="IPR027417">
    <property type="entry name" value="P-loop_NTPase"/>
</dbReference>
<sequence length="765" mass="85759">MTENLQPDPKRAIAFLSWLTQGAPLHLERMNSVGPEIPLQKTYGPHELGSAEKFIAMNNGDEYQRNNYFLPNGEFLTGKRAKANLSAVRILHCDLDGKDYPGSPAEQLDTILGLLTDPKRMPKNVPPPTAIIFSGGGFQAFWRLKEPIGVEEAAALNLALLQAYRGEGNTHSPAQLMRVPFTVNWLNQKKRDAGRVPARAYVVEPINLSQPPVCYEVSDFKLKPVRETMPAISAKAGNMLDPADLQPLPLPEDLSEILPSDPDWVEALADGKAPPGKSYGSRSELVFAGVLWLLGKGVAPGHVISVITEPELKISAHVLESPNPLRYAQRQVARAMAFIAACRKDWPHVTAEGRPVENHPNNIRYVLTLLEVDSRRNLFINADEITGQGLDDRDLNAIGEILSSQLLRDKHFKASSYAVKRELIAIAHEQAYHPVIDYFDSQQWDGTPRIDTWLRDYCGADDTELNREFGAKLLVAGVRRIKQPGVKFDTMLVLEGPQGVGKSQLAAKLAVRREWFCGSLDLKSDDKTKAELLARAWIVECQELDGMNKTTSQSLKKFLGTDTDNYRKAYDHDAKPYRRHCVIIGTTNEDTYLRDLTGNRRFWPVRVKTIDIERFSRDVHQLWAEAVVCEQAGEPITLSQHLWQAAAELQAVRMVEDSFEVVLEGWFNDRIGRVSLESIKLLLGFEGGKMLPTEAQRQKRIMDRLGWEYGSHRLRDLGQTSNAPRKGFARGTEEERKVEWIAKRVDGGIAVLVRLGESADNDMPF</sequence>
<protein>
    <submittedName>
        <fullName evidence="2">Virulence-associated E family protein</fullName>
    </submittedName>
</protein>
<organism evidence="2 3">
    <name type="scientific">Nostoc favosum CHAB5714</name>
    <dbReference type="NCBI Taxonomy" id="2780399"/>
    <lineage>
        <taxon>Bacteria</taxon>
        <taxon>Bacillati</taxon>
        <taxon>Cyanobacteriota</taxon>
        <taxon>Cyanophyceae</taxon>
        <taxon>Nostocales</taxon>
        <taxon>Nostocaceae</taxon>
        <taxon>Nostoc</taxon>
        <taxon>Nostoc favosum</taxon>
    </lineage>
</organism>
<dbReference type="PANTHER" id="PTHR34985">
    <property type="entry name" value="SLR0554 PROTEIN"/>
    <property type="match status" value="1"/>
</dbReference>
<feature type="domain" description="Virulence-associated protein E-like" evidence="1">
    <location>
        <begin position="440"/>
        <end position="653"/>
    </location>
</feature>
<dbReference type="PANTHER" id="PTHR34985:SF1">
    <property type="entry name" value="SLR0554 PROTEIN"/>
    <property type="match status" value="1"/>
</dbReference>
<dbReference type="InterPro" id="IPR007936">
    <property type="entry name" value="VapE-like_dom"/>
</dbReference>
<name>A0ABS8IKV6_9NOSO</name>
<evidence type="ECO:0000259" key="1">
    <source>
        <dbReference type="Pfam" id="PF05272"/>
    </source>
</evidence>